<dbReference type="InterPro" id="IPR001806">
    <property type="entry name" value="Small_GTPase"/>
</dbReference>
<protein>
    <recommendedName>
        <fullName evidence="7">RAB31, member RAS oncogene family</fullName>
    </recommendedName>
</protein>
<name>A0A2K5QKS5_CEBIM</name>
<evidence type="ECO:0000256" key="3">
    <source>
        <dbReference type="ARBA" id="ARBA00023134"/>
    </source>
</evidence>
<dbReference type="AlphaFoldDB" id="A0A2K5QKS5"/>
<dbReference type="Pfam" id="PF00071">
    <property type="entry name" value="Ras"/>
    <property type="match status" value="1"/>
</dbReference>
<dbReference type="STRING" id="9516.ENSCCAP00000016493"/>
<proteinExistence type="inferred from homology"/>
<evidence type="ECO:0008006" key="7">
    <source>
        <dbReference type="Google" id="ProtNLM"/>
    </source>
</evidence>
<accession>A0A2K5QKS5</accession>
<sequence>IMAIGELKVCLLGDTGVGKSSIVCRFAQDHFYHNISPTIEASFMTKTAPSGNDLHKFLIWDTAGQERFHSGSAAADNSDSFHTLKKWDEELKEHGPENMLMVICHLSDIREIPLKDAEEYAESIGKGKNAINIEDLFQGISHQIPALDSHENGNNGVRRLGEQTMQPSL</sequence>
<keyword evidence="3" id="KW-0342">GTP-binding</keyword>
<dbReference type="SMART" id="SM00174">
    <property type="entry name" value="RHO"/>
    <property type="match status" value="1"/>
</dbReference>
<dbReference type="Ensembl" id="ENSCCAT00000033944.1">
    <property type="protein sequence ID" value="ENSCCAP00000016493.1"/>
    <property type="gene ID" value="ENSCCAG00000026041.1"/>
</dbReference>
<feature type="region of interest" description="Disordered" evidence="4">
    <location>
        <begin position="147"/>
        <end position="169"/>
    </location>
</feature>
<dbReference type="PRINTS" id="PR00449">
    <property type="entry name" value="RASTRNSFRMNG"/>
</dbReference>
<dbReference type="GO" id="GO:0003924">
    <property type="term" value="F:GTPase activity"/>
    <property type="evidence" value="ECO:0007669"/>
    <property type="project" value="InterPro"/>
</dbReference>
<evidence type="ECO:0000256" key="4">
    <source>
        <dbReference type="SAM" id="MobiDB-lite"/>
    </source>
</evidence>
<dbReference type="GO" id="GO:0005525">
    <property type="term" value="F:GTP binding"/>
    <property type="evidence" value="ECO:0007669"/>
    <property type="project" value="UniProtKB-KW"/>
</dbReference>
<dbReference type="SMART" id="SM00175">
    <property type="entry name" value="RAB"/>
    <property type="match status" value="1"/>
</dbReference>
<dbReference type="Gene3D" id="3.40.50.300">
    <property type="entry name" value="P-loop containing nucleotide triphosphate hydrolases"/>
    <property type="match status" value="2"/>
</dbReference>
<organism evidence="5 6">
    <name type="scientific">Cebus imitator</name>
    <name type="common">Panamanian white-faced capuchin</name>
    <name type="synonym">Cebus capucinus imitator</name>
    <dbReference type="NCBI Taxonomy" id="2715852"/>
    <lineage>
        <taxon>Eukaryota</taxon>
        <taxon>Metazoa</taxon>
        <taxon>Chordata</taxon>
        <taxon>Craniata</taxon>
        <taxon>Vertebrata</taxon>
        <taxon>Euteleostomi</taxon>
        <taxon>Mammalia</taxon>
        <taxon>Eutheria</taxon>
        <taxon>Euarchontoglires</taxon>
        <taxon>Primates</taxon>
        <taxon>Haplorrhini</taxon>
        <taxon>Platyrrhini</taxon>
        <taxon>Cebidae</taxon>
        <taxon>Cebinae</taxon>
        <taxon>Cebus</taxon>
    </lineage>
</organism>
<evidence type="ECO:0000313" key="6">
    <source>
        <dbReference type="Proteomes" id="UP000233040"/>
    </source>
</evidence>
<reference evidence="5" key="2">
    <citation type="submission" date="2025-09" db="UniProtKB">
        <authorList>
            <consortium name="Ensembl"/>
        </authorList>
    </citation>
    <scope>IDENTIFICATION</scope>
</reference>
<dbReference type="SMART" id="SM00173">
    <property type="entry name" value="RAS"/>
    <property type="match status" value="1"/>
</dbReference>
<dbReference type="OMA" id="GPENICH"/>
<dbReference type="Proteomes" id="UP000233040">
    <property type="component" value="Unassembled WGS sequence"/>
</dbReference>
<keyword evidence="6" id="KW-1185">Reference proteome</keyword>
<dbReference type="PANTHER" id="PTHR47978">
    <property type="match status" value="1"/>
</dbReference>
<evidence type="ECO:0000256" key="2">
    <source>
        <dbReference type="ARBA" id="ARBA00022741"/>
    </source>
</evidence>
<dbReference type="InterPro" id="IPR027417">
    <property type="entry name" value="P-loop_NTPase"/>
</dbReference>
<dbReference type="PROSITE" id="PS51419">
    <property type="entry name" value="RAB"/>
    <property type="match status" value="1"/>
</dbReference>
<dbReference type="SUPFAM" id="SSF52540">
    <property type="entry name" value="P-loop containing nucleoside triphosphate hydrolases"/>
    <property type="match status" value="1"/>
</dbReference>
<evidence type="ECO:0000256" key="1">
    <source>
        <dbReference type="ARBA" id="ARBA00006270"/>
    </source>
</evidence>
<keyword evidence="2" id="KW-0547">Nucleotide-binding</keyword>
<evidence type="ECO:0000313" key="5">
    <source>
        <dbReference type="Ensembl" id="ENSCCAP00000016493.1"/>
    </source>
</evidence>
<dbReference type="GeneTree" id="ENSGT00940000155702"/>
<reference evidence="5" key="1">
    <citation type="submission" date="2025-08" db="UniProtKB">
        <authorList>
            <consortium name="Ensembl"/>
        </authorList>
    </citation>
    <scope>IDENTIFICATION</scope>
</reference>
<comment type="similarity">
    <text evidence="1">Belongs to the small GTPase superfamily. Rab family.</text>
</comment>